<evidence type="ECO:0000313" key="6">
    <source>
        <dbReference type="EMBL" id="KAH7118818.1"/>
    </source>
</evidence>
<dbReference type="GO" id="GO:0007265">
    <property type="term" value="P:Ras protein signal transduction"/>
    <property type="evidence" value="ECO:0007669"/>
    <property type="project" value="TreeGrafter"/>
</dbReference>
<feature type="compositionally biased region" description="Polar residues" evidence="3">
    <location>
        <begin position="232"/>
        <end position="251"/>
    </location>
</feature>
<feature type="compositionally biased region" description="Polar residues" evidence="3">
    <location>
        <begin position="107"/>
        <end position="129"/>
    </location>
</feature>
<dbReference type="OrthoDB" id="10254377at2759"/>
<evidence type="ECO:0000259" key="4">
    <source>
        <dbReference type="PROSITE" id="PS50009"/>
    </source>
</evidence>
<protein>
    <recommendedName>
        <fullName evidence="8">LteA</fullName>
    </recommendedName>
</protein>
<feature type="compositionally biased region" description="Polar residues" evidence="3">
    <location>
        <begin position="1300"/>
        <end position="1309"/>
    </location>
</feature>
<feature type="compositionally biased region" description="Low complexity" evidence="3">
    <location>
        <begin position="51"/>
        <end position="61"/>
    </location>
</feature>
<dbReference type="EMBL" id="JAGMWT010000012">
    <property type="protein sequence ID" value="KAH7118818.1"/>
    <property type="molecule type" value="Genomic_DNA"/>
</dbReference>
<feature type="region of interest" description="Disordered" evidence="3">
    <location>
        <begin position="1"/>
        <end position="75"/>
    </location>
</feature>
<feature type="region of interest" description="Disordered" evidence="3">
    <location>
        <begin position="1033"/>
        <end position="1101"/>
    </location>
</feature>
<dbReference type="SMART" id="SM00147">
    <property type="entry name" value="RasGEF"/>
    <property type="match status" value="1"/>
</dbReference>
<feature type="compositionally biased region" description="Polar residues" evidence="3">
    <location>
        <begin position="667"/>
        <end position="677"/>
    </location>
</feature>
<feature type="region of interest" description="Disordered" evidence="3">
    <location>
        <begin position="603"/>
        <end position="677"/>
    </location>
</feature>
<dbReference type="Proteomes" id="UP000700596">
    <property type="component" value="Unassembled WGS sequence"/>
</dbReference>
<reference evidence="6" key="1">
    <citation type="journal article" date="2021" name="Nat. Commun.">
        <title>Genetic determinants of endophytism in the Arabidopsis root mycobiome.</title>
        <authorList>
            <person name="Mesny F."/>
            <person name="Miyauchi S."/>
            <person name="Thiergart T."/>
            <person name="Pickel B."/>
            <person name="Atanasova L."/>
            <person name="Karlsson M."/>
            <person name="Huettel B."/>
            <person name="Barry K.W."/>
            <person name="Haridas S."/>
            <person name="Chen C."/>
            <person name="Bauer D."/>
            <person name="Andreopoulos W."/>
            <person name="Pangilinan J."/>
            <person name="LaButti K."/>
            <person name="Riley R."/>
            <person name="Lipzen A."/>
            <person name="Clum A."/>
            <person name="Drula E."/>
            <person name="Henrissat B."/>
            <person name="Kohler A."/>
            <person name="Grigoriev I.V."/>
            <person name="Martin F.M."/>
            <person name="Hacquard S."/>
        </authorList>
    </citation>
    <scope>NUCLEOTIDE SEQUENCE</scope>
    <source>
        <strain evidence="6">MPI-CAGE-CH-0243</strain>
    </source>
</reference>
<dbReference type="CDD" id="cd06224">
    <property type="entry name" value="REM"/>
    <property type="match status" value="1"/>
</dbReference>
<dbReference type="InterPro" id="IPR008937">
    <property type="entry name" value="Ras-like_GEF"/>
</dbReference>
<evidence type="ECO:0008006" key="8">
    <source>
        <dbReference type="Google" id="ProtNLM"/>
    </source>
</evidence>
<sequence>MSLSLPVQKASPGTPGFSREAGQKELLAAARRAHNAKHRTEKDGGRLPVFSSASNPATATGTGPGTGTGPPSGAAATIANTAVAAVRRQSLRRVKDSREELRRTRARGTSNATLESSTTNNTAPSGRSFTVANINNGIIYLRYVHTRLRGPSAGSGIERDSPMSSGEGEVCLRAPERDGDEAARSKNNRREEKSRGRPDGAIEPVVRTGNQRSRPVPDPFVFPPQTPPDSATLESKSLFSSSNDWEQSLYGSRTPPRTEAHDPLPTHSLGLDNGPENPSRQHLKPASPSPPRAITHVRSRSLSTADEHTVTSYSTEPGTFRVVIERPPAKRPKTADTGSFPLLEVPIPNYRLGTPRFSARGTAILRSSVYTRASGTEEFRSSFLTPQRATHSFLSSRPRSDVYSPIPSQYRATMDRIPPQPLSAPSSARVSKLPIGPQLYDALTANPDDQAVVKYSPSGDIIAATPSRLVAHITSPSFLDYELLSDFFLTFRSFLSSRDLVAYLISRLRWAVDRQDDFGRIVRVRTFVALRHWILNYFVDDFVPLYQLRIYFCDLVNTLYSDLRARADRGGGDIKIVGELKKCWRRTCALYWDSDDSIVSDLADEDLLPGGQPGSQTSLEEPALIPPTPSTPPKQTDRSIKVETIGSNPSDQFASKHMDWAQRSRHTPQNSLSSPYIPSQEYEGVQVVPVSPASEQSMHILSCSIPMRGLTKVEPSGDSPLYPHPVPHPVPARFAASPQYATSIKKPNRPSHSHKRSGSFSDALRDNRAPLSIPKISAPDSIVSAVSTIPGSLVRGAVFQPGSPYIDIKNGGLRHTRSHIELEPVDISGGDMQFRSGPSTNPGMKKLFGSVRRALSSKQPSMSNPQLPGPSYQNAPSTRSSNPTISTVSGGVHKRRYARPRPQVRIDLLAAKVVESFNEAVKEALKNEQHSPIALPDLGGFEFEFEKEMAPQKEVIQPPSETRIYSNITTGSKSIVIMDDTGAPPLPLMSGALPVPIDSNDGPETVLPQPHQRGPSIDQRLAGDEMSFTGHSEIYKESERGQSLEWKRSSRGSVQHSIPHQRRSLSEGREQMHSFRRRGSRKTSTGRSMSLRRHASHNSGLGRSYSVAASFQTMSSDNDPFFLDRHPHPNGTVGPARQLRRRPGGDLRAVDNVHDLEYNQRPHSTGSISNQTHSIANSVILRSDRYVEPATEVGDTVVADQEDVVPKKKPISLVDTHSSQPNLRPSFEAEVAKLAALPDDTDDDGGIESALMKLEGRYEKKSPTFPEPMLIPGVYQPSGPHTAESSIPSYVPSEHDSSRTRTQSNTNDVLSRPLAPPEAEGQGMFRLSSENFTRRLPNAQSAVESEDSFSSIPLLDRGLSDITSSPQLRTLESMRASAKPAPLKPNTPPTQIRDQVTPTMTSPSSSIEFVTETDSMKRIPRNGTRPQSSLPRESFLLDDDEELSDMGDDDSGIGTRSDETSHGVRSFFDDEPANINEEKEVLPTHPMRHPPTPPLTANRLNDPLPQVNTTVFERGLPTPGLTPTSRLNNQPFGHYSQQSNQALEPAIELQELKKDESPPPPAHLPFVLAYDSETLAQQFTLVEKDALDEIDWKELIELRWKQSSSSIRDWVQYLRTQEARGVDVVIARFNLVVKWVVSECLLTEAIEERARCIVKYIHIAAHSRRLRNYATMYQITIALLSIDVSRLKRTWALIPAAELQIMKDLEALVQPLRNFYNLRLEMETVTVEDGCIPFIGIYTRDLIYNAQKPAFIDAPPVDGERLVNFDRHHTAATIVKGLLRLLEASSKYNFKAEPHIISKCLWLAALGDEELTALSRQYE</sequence>
<feature type="compositionally biased region" description="Basic and acidic residues" evidence="3">
    <location>
        <begin position="1064"/>
        <end position="1073"/>
    </location>
</feature>
<keyword evidence="1 2" id="KW-0344">Guanine-nucleotide releasing factor</keyword>
<evidence type="ECO:0000313" key="7">
    <source>
        <dbReference type="Proteomes" id="UP000700596"/>
    </source>
</evidence>
<dbReference type="Gene3D" id="1.10.840.10">
    <property type="entry name" value="Ras guanine-nucleotide exchange factors catalytic domain"/>
    <property type="match status" value="1"/>
</dbReference>
<feature type="region of interest" description="Disordered" evidence="3">
    <location>
        <begin position="152"/>
        <end position="314"/>
    </location>
</feature>
<dbReference type="Pfam" id="PF00618">
    <property type="entry name" value="RasGEF_N"/>
    <property type="match status" value="1"/>
</dbReference>
<feature type="compositionally biased region" description="Basic and acidic residues" evidence="3">
    <location>
        <begin position="1033"/>
        <end position="1048"/>
    </location>
</feature>
<feature type="compositionally biased region" description="Basic and acidic residues" evidence="3">
    <location>
        <begin position="174"/>
        <end position="200"/>
    </location>
</feature>
<dbReference type="PANTHER" id="PTHR23113">
    <property type="entry name" value="GUANINE NUCLEOTIDE EXCHANGE FACTOR"/>
    <property type="match status" value="1"/>
</dbReference>
<evidence type="ECO:0000256" key="1">
    <source>
        <dbReference type="ARBA" id="ARBA00022658"/>
    </source>
</evidence>
<dbReference type="InterPro" id="IPR001895">
    <property type="entry name" value="RASGEF_cat_dom"/>
</dbReference>
<dbReference type="InterPro" id="IPR036964">
    <property type="entry name" value="RASGEF_cat_dom_sf"/>
</dbReference>
<feature type="compositionally biased region" description="Basic and acidic residues" evidence="3">
    <location>
        <begin position="93"/>
        <end position="103"/>
    </location>
</feature>
<feature type="compositionally biased region" description="Acidic residues" evidence="3">
    <location>
        <begin position="1436"/>
        <end position="1451"/>
    </location>
</feature>
<evidence type="ECO:0000256" key="3">
    <source>
        <dbReference type="SAM" id="MobiDB-lite"/>
    </source>
</evidence>
<accession>A0A9P9IEI3</accession>
<gene>
    <name evidence="6" type="ORF">B0J11DRAFT_440553</name>
</gene>
<feature type="compositionally biased region" description="Pro residues" evidence="3">
    <location>
        <begin position="216"/>
        <end position="227"/>
    </location>
</feature>
<feature type="region of interest" description="Disordered" evidence="3">
    <location>
        <begin position="93"/>
        <end position="129"/>
    </location>
</feature>
<feature type="compositionally biased region" description="Polar residues" evidence="3">
    <location>
        <begin position="856"/>
        <end position="889"/>
    </location>
</feature>
<dbReference type="SUPFAM" id="SSF48366">
    <property type="entry name" value="Ras GEF"/>
    <property type="match status" value="1"/>
</dbReference>
<feature type="compositionally biased region" description="Basic residues" evidence="3">
    <location>
        <begin position="746"/>
        <end position="757"/>
    </location>
</feature>
<feature type="region of interest" description="Disordered" evidence="3">
    <location>
        <begin position="1276"/>
        <end position="1321"/>
    </location>
</feature>
<dbReference type="InterPro" id="IPR000651">
    <property type="entry name" value="Ras-like_Gua-exchang_fac_N"/>
</dbReference>
<dbReference type="InterPro" id="IPR023578">
    <property type="entry name" value="Ras_GEF_dom_sf"/>
</dbReference>
<feature type="domain" description="Ras-GEF" evidence="4">
    <location>
        <begin position="1571"/>
        <end position="1816"/>
    </location>
</feature>
<comment type="caution">
    <text evidence="6">The sequence shown here is derived from an EMBL/GenBank/DDBJ whole genome shotgun (WGS) entry which is preliminary data.</text>
</comment>
<dbReference type="SMART" id="SM00229">
    <property type="entry name" value="RasGEFN"/>
    <property type="match status" value="1"/>
</dbReference>
<feature type="region of interest" description="Disordered" evidence="3">
    <location>
        <begin position="1374"/>
        <end position="1475"/>
    </location>
</feature>
<feature type="region of interest" description="Disordered" evidence="3">
    <location>
        <begin position="998"/>
        <end position="1018"/>
    </location>
</feature>
<feature type="domain" description="N-terminal Ras-GEF" evidence="5">
    <location>
        <begin position="457"/>
        <end position="581"/>
    </location>
</feature>
<dbReference type="Gene3D" id="1.20.870.10">
    <property type="entry name" value="Son of sevenless (SoS) protein Chain: S domain 1"/>
    <property type="match status" value="1"/>
</dbReference>
<feature type="region of interest" description="Disordered" evidence="3">
    <location>
        <begin position="853"/>
        <end position="899"/>
    </location>
</feature>
<feature type="region of interest" description="Disordered" evidence="3">
    <location>
        <begin position="712"/>
        <end position="765"/>
    </location>
</feature>
<organism evidence="6 7">
    <name type="scientific">Dendryphion nanum</name>
    <dbReference type="NCBI Taxonomy" id="256645"/>
    <lineage>
        <taxon>Eukaryota</taxon>
        <taxon>Fungi</taxon>
        <taxon>Dikarya</taxon>
        <taxon>Ascomycota</taxon>
        <taxon>Pezizomycotina</taxon>
        <taxon>Dothideomycetes</taxon>
        <taxon>Pleosporomycetidae</taxon>
        <taxon>Pleosporales</taxon>
        <taxon>Torulaceae</taxon>
        <taxon>Dendryphion</taxon>
    </lineage>
</organism>
<feature type="compositionally biased region" description="Polar residues" evidence="3">
    <location>
        <begin position="1389"/>
        <end position="1408"/>
    </location>
</feature>
<evidence type="ECO:0000259" key="5">
    <source>
        <dbReference type="PROSITE" id="PS50212"/>
    </source>
</evidence>
<dbReference type="GO" id="GO:0005886">
    <property type="term" value="C:plasma membrane"/>
    <property type="evidence" value="ECO:0007669"/>
    <property type="project" value="TreeGrafter"/>
</dbReference>
<feature type="compositionally biased region" description="Polar residues" evidence="3">
    <location>
        <begin position="300"/>
        <end position="314"/>
    </location>
</feature>
<dbReference type="PROSITE" id="PS50009">
    <property type="entry name" value="RASGEF_CAT"/>
    <property type="match status" value="1"/>
</dbReference>
<dbReference type="PANTHER" id="PTHR23113:SF363">
    <property type="entry name" value="PROTEIN SON OF SEVENLESS"/>
    <property type="match status" value="1"/>
</dbReference>
<proteinExistence type="predicted"/>
<dbReference type="GO" id="GO:0005085">
    <property type="term" value="F:guanyl-nucleotide exchange factor activity"/>
    <property type="evidence" value="ECO:0007669"/>
    <property type="project" value="UniProtKB-KW"/>
</dbReference>
<dbReference type="Pfam" id="PF00617">
    <property type="entry name" value="RasGEF"/>
    <property type="match status" value="1"/>
</dbReference>
<evidence type="ECO:0000256" key="2">
    <source>
        <dbReference type="PROSITE-ProRule" id="PRU00168"/>
    </source>
</evidence>
<keyword evidence="7" id="KW-1185">Reference proteome</keyword>
<name>A0A9P9IEI3_9PLEO</name>
<dbReference type="PROSITE" id="PS50212">
    <property type="entry name" value="RASGEF_NTER"/>
    <property type="match status" value="1"/>
</dbReference>